<dbReference type="RefSeq" id="WP_091937975.1">
    <property type="nucleotide sequence ID" value="NZ_FOUJ01000007.1"/>
</dbReference>
<evidence type="ECO:0000313" key="3">
    <source>
        <dbReference type="EMBL" id="SFM90084.1"/>
    </source>
</evidence>
<dbReference type="SUPFAM" id="SSF56349">
    <property type="entry name" value="DNA breaking-rejoining enzymes"/>
    <property type="match status" value="1"/>
</dbReference>
<dbReference type="CDD" id="cd00397">
    <property type="entry name" value="DNA_BRE_C"/>
    <property type="match status" value="1"/>
</dbReference>
<dbReference type="InterPro" id="IPR013762">
    <property type="entry name" value="Integrase-like_cat_sf"/>
</dbReference>
<dbReference type="AlphaFoldDB" id="A0A1I4UM63"/>
<organism evidence="3 4">
    <name type="scientific">Methanolobus profundi</name>
    <dbReference type="NCBI Taxonomy" id="487685"/>
    <lineage>
        <taxon>Archaea</taxon>
        <taxon>Methanobacteriati</taxon>
        <taxon>Methanobacteriota</taxon>
        <taxon>Stenosarchaea group</taxon>
        <taxon>Methanomicrobia</taxon>
        <taxon>Methanosarcinales</taxon>
        <taxon>Methanosarcinaceae</taxon>
        <taxon>Methanolobus</taxon>
    </lineage>
</organism>
<dbReference type="PROSITE" id="PS51898">
    <property type="entry name" value="TYR_RECOMBINASE"/>
    <property type="match status" value="1"/>
</dbReference>
<dbReference type="Proteomes" id="UP000198535">
    <property type="component" value="Unassembled WGS sequence"/>
</dbReference>
<gene>
    <name evidence="3" type="ORF">SAMN04488696_2787</name>
</gene>
<evidence type="ECO:0000256" key="1">
    <source>
        <dbReference type="ARBA" id="ARBA00023172"/>
    </source>
</evidence>
<dbReference type="InterPro" id="IPR002104">
    <property type="entry name" value="Integrase_catalytic"/>
</dbReference>
<dbReference type="GO" id="GO:0003677">
    <property type="term" value="F:DNA binding"/>
    <property type="evidence" value="ECO:0007669"/>
    <property type="project" value="InterPro"/>
</dbReference>
<proteinExistence type="predicted"/>
<dbReference type="EMBL" id="FOUJ01000007">
    <property type="protein sequence ID" value="SFM90084.1"/>
    <property type="molecule type" value="Genomic_DNA"/>
</dbReference>
<dbReference type="GO" id="GO:0006310">
    <property type="term" value="P:DNA recombination"/>
    <property type="evidence" value="ECO:0007669"/>
    <property type="project" value="UniProtKB-KW"/>
</dbReference>
<dbReference type="Pfam" id="PF00589">
    <property type="entry name" value="Phage_integrase"/>
    <property type="match status" value="1"/>
</dbReference>
<dbReference type="InterPro" id="IPR011010">
    <property type="entry name" value="DNA_brk_join_enz"/>
</dbReference>
<keyword evidence="1" id="KW-0233">DNA recombination</keyword>
<evidence type="ECO:0000259" key="2">
    <source>
        <dbReference type="PROSITE" id="PS51898"/>
    </source>
</evidence>
<feature type="domain" description="Tyr recombinase" evidence="2">
    <location>
        <begin position="10"/>
        <end position="180"/>
    </location>
</feature>
<protein>
    <submittedName>
        <fullName evidence="3">Phage integrase family protein</fullName>
    </submittedName>
</protein>
<dbReference type="GO" id="GO:0015074">
    <property type="term" value="P:DNA integration"/>
    <property type="evidence" value="ECO:0007669"/>
    <property type="project" value="InterPro"/>
</dbReference>
<dbReference type="OrthoDB" id="359100at2157"/>
<reference evidence="4" key="1">
    <citation type="submission" date="2016-10" db="EMBL/GenBank/DDBJ databases">
        <authorList>
            <person name="Varghese N."/>
            <person name="Submissions S."/>
        </authorList>
    </citation>
    <scope>NUCLEOTIDE SEQUENCE [LARGE SCALE GENOMIC DNA]</scope>
    <source>
        <strain evidence="4">Mob M</strain>
    </source>
</reference>
<evidence type="ECO:0000313" key="4">
    <source>
        <dbReference type="Proteomes" id="UP000198535"/>
    </source>
</evidence>
<name>A0A1I4UM63_9EURY</name>
<accession>A0A1I4UM63</accession>
<keyword evidence="4" id="KW-1185">Reference proteome</keyword>
<sequence>MLKTEPVLVNGVRVLGPYEIDQLRDSIPQIYLKTIFDVCFWSGMRYVEVQRLHSHPEWWWKVRRTIHLPEEAQKKAKRKQLERYVHPIPAQLENVLDYFFRNKKPPSRSAWNENLLRWTKRAGLDPLGMSSKTTRKSIESWMITADMPLNVICLRQGHDSLTSMMHYQGLPFTDGEKVEIRRRLAGWN</sequence>
<dbReference type="Gene3D" id="1.10.443.10">
    <property type="entry name" value="Intergrase catalytic core"/>
    <property type="match status" value="1"/>
</dbReference>